<sequence>MAPNEKPGPPNEFVSTPVVEKIFVYVLQVYQRLWILGLVRNHPVCGQQGDYVPHFWVRFSIPFYRIRLLIPGAILGCHCTTRWCDVIVLLYFKNVERNRSPF</sequence>
<proteinExistence type="predicted"/>
<dbReference type="Proteomes" id="UP001054945">
    <property type="component" value="Unassembled WGS sequence"/>
</dbReference>
<comment type="caution">
    <text evidence="1">The sequence shown here is derived from an EMBL/GenBank/DDBJ whole genome shotgun (WGS) entry which is preliminary data.</text>
</comment>
<evidence type="ECO:0000313" key="1">
    <source>
        <dbReference type="EMBL" id="GIX86005.1"/>
    </source>
</evidence>
<gene>
    <name evidence="1" type="ORF">CEXT_730221</name>
</gene>
<name>A0AAV4NMD6_CAEEX</name>
<organism evidence="1 2">
    <name type="scientific">Caerostris extrusa</name>
    <name type="common">Bark spider</name>
    <name type="synonym">Caerostris bankana</name>
    <dbReference type="NCBI Taxonomy" id="172846"/>
    <lineage>
        <taxon>Eukaryota</taxon>
        <taxon>Metazoa</taxon>
        <taxon>Ecdysozoa</taxon>
        <taxon>Arthropoda</taxon>
        <taxon>Chelicerata</taxon>
        <taxon>Arachnida</taxon>
        <taxon>Araneae</taxon>
        <taxon>Araneomorphae</taxon>
        <taxon>Entelegynae</taxon>
        <taxon>Araneoidea</taxon>
        <taxon>Araneidae</taxon>
        <taxon>Caerostris</taxon>
    </lineage>
</organism>
<accession>A0AAV4NMD6</accession>
<keyword evidence="2" id="KW-1185">Reference proteome</keyword>
<dbReference type="AlphaFoldDB" id="A0AAV4NMD6"/>
<reference evidence="1 2" key="1">
    <citation type="submission" date="2021-06" db="EMBL/GenBank/DDBJ databases">
        <title>Caerostris extrusa draft genome.</title>
        <authorList>
            <person name="Kono N."/>
            <person name="Arakawa K."/>
        </authorList>
    </citation>
    <scope>NUCLEOTIDE SEQUENCE [LARGE SCALE GENOMIC DNA]</scope>
</reference>
<protein>
    <submittedName>
        <fullName evidence="1">Uncharacterized protein</fullName>
    </submittedName>
</protein>
<evidence type="ECO:0000313" key="2">
    <source>
        <dbReference type="Proteomes" id="UP001054945"/>
    </source>
</evidence>
<dbReference type="EMBL" id="BPLR01021111">
    <property type="protein sequence ID" value="GIX86005.1"/>
    <property type="molecule type" value="Genomic_DNA"/>
</dbReference>